<dbReference type="eggNOG" id="KOG0975">
    <property type="taxonomic scope" value="Eukaryota"/>
</dbReference>
<dbReference type="EMBL" id="GL377565">
    <property type="protein sequence ID" value="EFJ37952.1"/>
    <property type="molecule type" value="Genomic_DNA"/>
</dbReference>
<dbReference type="GO" id="GO:0008652">
    <property type="term" value="P:amino acid biosynthetic process"/>
    <property type="evidence" value="ECO:0007669"/>
    <property type="project" value="UniProtKB-KW"/>
</dbReference>
<keyword evidence="5" id="KW-0028">Amino-acid biosynthesis</keyword>
<accession>D8QMK2</accession>
<evidence type="ECO:0000256" key="3">
    <source>
        <dbReference type="ARBA" id="ARBA00013053"/>
    </source>
</evidence>
<dbReference type="EC" id="2.6.1.42" evidence="3"/>
<dbReference type="HOGENOM" id="CLU_031922_0_2_1"/>
<dbReference type="InterPro" id="IPR001544">
    <property type="entry name" value="Aminotrans_IV"/>
</dbReference>
<dbReference type="InterPro" id="IPR005786">
    <property type="entry name" value="B_amino_transII"/>
</dbReference>
<evidence type="ECO:0000256" key="6">
    <source>
        <dbReference type="ARBA" id="ARBA00022679"/>
    </source>
</evidence>
<name>D8QMK2_SELML</name>
<gene>
    <name evidence="10" type="ORF">SELMODRAFT_75349</name>
</gene>
<evidence type="ECO:0000256" key="7">
    <source>
        <dbReference type="ARBA" id="ARBA00022898"/>
    </source>
</evidence>
<dbReference type="Proteomes" id="UP000001514">
    <property type="component" value="Unassembled WGS sequence"/>
</dbReference>
<dbReference type="InterPro" id="IPR033939">
    <property type="entry name" value="BCAT_family"/>
</dbReference>
<dbReference type="InterPro" id="IPR036038">
    <property type="entry name" value="Aminotransferase-like"/>
</dbReference>
<evidence type="ECO:0000313" key="10">
    <source>
        <dbReference type="EMBL" id="EFJ37952.1"/>
    </source>
</evidence>
<evidence type="ECO:0000256" key="9">
    <source>
        <dbReference type="PIRSR" id="PIRSR006468-1"/>
    </source>
</evidence>
<dbReference type="PANTHER" id="PTHR11825">
    <property type="entry name" value="SUBGROUP IIII AMINOTRANSFERASE"/>
    <property type="match status" value="1"/>
</dbReference>
<evidence type="ECO:0000256" key="8">
    <source>
        <dbReference type="ARBA" id="ARBA00023304"/>
    </source>
</evidence>
<dbReference type="FunFam" id="3.30.470.10:FF:000002">
    <property type="entry name" value="Branched-chain-amino-acid aminotransferase"/>
    <property type="match status" value="1"/>
</dbReference>
<comment type="cofactor">
    <cofactor evidence="1">
        <name>pyridoxal 5'-phosphate</name>
        <dbReference type="ChEBI" id="CHEBI:597326"/>
    </cofactor>
</comment>
<protein>
    <recommendedName>
        <fullName evidence="3">branched-chain-amino-acid transaminase</fullName>
        <ecNumber evidence="3">2.6.1.42</ecNumber>
    </recommendedName>
</protein>
<evidence type="ECO:0000256" key="2">
    <source>
        <dbReference type="ARBA" id="ARBA00009320"/>
    </source>
</evidence>
<keyword evidence="7" id="KW-0663">Pyridoxal phosphate</keyword>
<dbReference type="GO" id="GO:0004084">
    <property type="term" value="F:branched-chain-amino-acid transaminase activity"/>
    <property type="evidence" value="ECO:0007669"/>
    <property type="project" value="UniProtKB-EC"/>
</dbReference>
<dbReference type="KEGG" id="smo:SELMODRAFT_75349"/>
<dbReference type="OrthoDB" id="1732691at2759"/>
<dbReference type="Gramene" id="EFJ37952">
    <property type="protein sequence ID" value="EFJ37952"/>
    <property type="gene ID" value="SELMODRAFT_75349"/>
</dbReference>
<dbReference type="Gene3D" id="3.20.10.10">
    <property type="entry name" value="D-amino Acid Aminotransferase, subunit A, domain 2"/>
    <property type="match status" value="1"/>
</dbReference>
<dbReference type="STRING" id="88036.D8QMK2"/>
<dbReference type="CDD" id="cd01557">
    <property type="entry name" value="BCAT_beta_family"/>
    <property type="match status" value="1"/>
</dbReference>
<evidence type="ECO:0000256" key="1">
    <source>
        <dbReference type="ARBA" id="ARBA00001933"/>
    </source>
</evidence>
<keyword evidence="6" id="KW-0808">Transferase</keyword>
<dbReference type="InterPro" id="IPR043131">
    <property type="entry name" value="BCAT-like_N"/>
</dbReference>
<dbReference type="Pfam" id="PF01063">
    <property type="entry name" value="Aminotran_4"/>
    <property type="match status" value="1"/>
</dbReference>
<evidence type="ECO:0000256" key="4">
    <source>
        <dbReference type="ARBA" id="ARBA00022576"/>
    </source>
</evidence>
<dbReference type="OMA" id="CPTREAM"/>
<evidence type="ECO:0000313" key="11">
    <source>
        <dbReference type="Proteomes" id="UP000001514"/>
    </source>
</evidence>
<keyword evidence="11" id="KW-1185">Reference proteome</keyword>
<keyword evidence="4" id="KW-0032">Aminotransferase</keyword>
<comment type="similarity">
    <text evidence="2">Belongs to the class-IV pyridoxal-phosphate-dependent aminotransferase family.</text>
</comment>
<dbReference type="PIRSF" id="PIRSF006468">
    <property type="entry name" value="BCAT1"/>
    <property type="match status" value="1"/>
</dbReference>
<dbReference type="InterPro" id="IPR043132">
    <property type="entry name" value="BCAT-like_C"/>
</dbReference>
<feature type="modified residue" description="N6-(pyridoxal phosphate)lysine" evidence="9">
    <location>
        <position position="184"/>
    </location>
</feature>
<organism evidence="11">
    <name type="scientific">Selaginella moellendorffii</name>
    <name type="common">Spikemoss</name>
    <dbReference type="NCBI Taxonomy" id="88036"/>
    <lineage>
        <taxon>Eukaryota</taxon>
        <taxon>Viridiplantae</taxon>
        <taxon>Streptophyta</taxon>
        <taxon>Embryophyta</taxon>
        <taxon>Tracheophyta</taxon>
        <taxon>Lycopodiopsida</taxon>
        <taxon>Selaginellales</taxon>
        <taxon>Selaginellaceae</taxon>
        <taxon>Selaginella</taxon>
    </lineage>
</organism>
<dbReference type="SUPFAM" id="SSF56752">
    <property type="entry name" value="D-aminoacid aminotransferase-like PLP-dependent enzymes"/>
    <property type="match status" value="1"/>
</dbReference>
<proteinExistence type="inferred from homology"/>
<dbReference type="Gene3D" id="3.30.470.10">
    <property type="match status" value="1"/>
</dbReference>
<keyword evidence="8" id="KW-0100">Branched-chain amino acid biosynthesis</keyword>
<evidence type="ECO:0000256" key="5">
    <source>
        <dbReference type="ARBA" id="ARBA00022605"/>
    </source>
</evidence>
<dbReference type="AlphaFoldDB" id="D8QMK2"/>
<reference evidence="10 11" key="1">
    <citation type="journal article" date="2011" name="Science">
        <title>The Selaginella genome identifies genetic changes associated with the evolution of vascular plants.</title>
        <authorList>
            <person name="Banks J.A."/>
            <person name="Nishiyama T."/>
            <person name="Hasebe M."/>
            <person name="Bowman J.L."/>
            <person name="Gribskov M."/>
            <person name="dePamphilis C."/>
            <person name="Albert V.A."/>
            <person name="Aono N."/>
            <person name="Aoyama T."/>
            <person name="Ambrose B.A."/>
            <person name="Ashton N.W."/>
            <person name="Axtell M.J."/>
            <person name="Barker E."/>
            <person name="Barker M.S."/>
            <person name="Bennetzen J.L."/>
            <person name="Bonawitz N.D."/>
            <person name="Chapple C."/>
            <person name="Cheng C."/>
            <person name="Correa L.G."/>
            <person name="Dacre M."/>
            <person name="DeBarry J."/>
            <person name="Dreyer I."/>
            <person name="Elias M."/>
            <person name="Engstrom E.M."/>
            <person name="Estelle M."/>
            <person name="Feng L."/>
            <person name="Finet C."/>
            <person name="Floyd S.K."/>
            <person name="Frommer W.B."/>
            <person name="Fujita T."/>
            <person name="Gramzow L."/>
            <person name="Gutensohn M."/>
            <person name="Harholt J."/>
            <person name="Hattori M."/>
            <person name="Heyl A."/>
            <person name="Hirai T."/>
            <person name="Hiwatashi Y."/>
            <person name="Ishikawa M."/>
            <person name="Iwata M."/>
            <person name="Karol K.G."/>
            <person name="Koehler B."/>
            <person name="Kolukisaoglu U."/>
            <person name="Kubo M."/>
            <person name="Kurata T."/>
            <person name="Lalonde S."/>
            <person name="Li K."/>
            <person name="Li Y."/>
            <person name="Litt A."/>
            <person name="Lyons E."/>
            <person name="Manning G."/>
            <person name="Maruyama T."/>
            <person name="Michael T.P."/>
            <person name="Mikami K."/>
            <person name="Miyazaki S."/>
            <person name="Morinaga S."/>
            <person name="Murata T."/>
            <person name="Mueller-Roeber B."/>
            <person name="Nelson D.R."/>
            <person name="Obara M."/>
            <person name="Oguri Y."/>
            <person name="Olmstead R.G."/>
            <person name="Onodera N."/>
            <person name="Petersen B.L."/>
            <person name="Pils B."/>
            <person name="Prigge M."/>
            <person name="Rensing S.A."/>
            <person name="Riano-Pachon D.M."/>
            <person name="Roberts A.W."/>
            <person name="Sato Y."/>
            <person name="Scheller H.V."/>
            <person name="Schulz B."/>
            <person name="Schulz C."/>
            <person name="Shakirov E.V."/>
            <person name="Shibagaki N."/>
            <person name="Shinohara N."/>
            <person name="Shippen D.E."/>
            <person name="Soerensen I."/>
            <person name="Sotooka R."/>
            <person name="Sugimoto N."/>
            <person name="Sugita M."/>
            <person name="Sumikawa N."/>
            <person name="Tanurdzic M."/>
            <person name="Theissen G."/>
            <person name="Ulvskov P."/>
            <person name="Wakazuki S."/>
            <person name="Weng J.K."/>
            <person name="Willats W.W."/>
            <person name="Wipf D."/>
            <person name="Wolf P.G."/>
            <person name="Yang L."/>
            <person name="Zimmer A.D."/>
            <person name="Zhu Q."/>
            <person name="Mitros T."/>
            <person name="Hellsten U."/>
            <person name="Loque D."/>
            <person name="Otillar R."/>
            <person name="Salamov A."/>
            <person name="Schmutz J."/>
            <person name="Shapiro H."/>
            <person name="Lindquist E."/>
            <person name="Lucas S."/>
            <person name="Rokhsar D."/>
            <person name="Grigoriev I.V."/>
        </authorList>
    </citation>
    <scope>NUCLEOTIDE SEQUENCE [LARGE SCALE GENOMIC DNA]</scope>
</reference>
<feature type="non-terminal residue" evidence="10">
    <location>
        <position position="1"/>
    </location>
</feature>
<dbReference type="GO" id="GO:0009082">
    <property type="term" value="P:branched-chain amino acid biosynthetic process"/>
    <property type="evidence" value="ECO:0007669"/>
    <property type="project" value="UniProtKB-KW"/>
</dbReference>
<sequence>VKPVADANVLKFGAETTDHMLQISWNEQQGWLSPEINPLQHLKLHPCAQVLHYATECFEGMKAYKDKDGRIRLFRPLMHMNRLLKSAQRLALPEFDKMELLDCIKELVRLERDWIPSKEGFSLYIRPAMIATQACLGIQAPREGMLFVVLSPVGPYFPTGLKPVKLFVDRRNVRAYPGGVGDRKLGGNYAQTVVPQLEAAKRGCSQVLYVLEGTERIGEAGSMNIFFLLRDGTKSGAMELVTPALDGTILPGVTRDTVLKLASNIPGLKVSERPLNFPEIEAAVARGDLLEAFGTGTACMIQPVEGMLKENGQLISVPFNLEAANQWISRHDCKSREFPFNLCGYLTRTISDIHYGHVPSEWSVVVN</sequence>
<dbReference type="PANTHER" id="PTHR11825:SF44">
    <property type="entry name" value="BRANCHED-CHAIN-AMINO-ACID AMINOTRANSFERASE"/>
    <property type="match status" value="1"/>
</dbReference>
<dbReference type="NCBIfam" id="TIGR01123">
    <property type="entry name" value="ilvE_II"/>
    <property type="match status" value="1"/>
</dbReference>
<dbReference type="NCBIfam" id="NF009897">
    <property type="entry name" value="PRK13357.1"/>
    <property type="match status" value="1"/>
</dbReference>
<dbReference type="InParanoid" id="D8QMK2"/>